<accession>A0A9N9YFH1</accession>
<organism evidence="1 2">
    <name type="scientific">Clonostachys rhizophaga</name>
    <dbReference type="NCBI Taxonomy" id="160324"/>
    <lineage>
        <taxon>Eukaryota</taxon>
        <taxon>Fungi</taxon>
        <taxon>Dikarya</taxon>
        <taxon>Ascomycota</taxon>
        <taxon>Pezizomycotina</taxon>
        <taxon>Sordariomycetes</taxon>
        <taxon>Hypocreomycetidae</taxon>
        <taxon>Hypocreales</taxon>
        <taxon>Bionectriaceae</taxon>
        <taxon>Clonostachys</taxon>
    </lineage>
</organism>
<name>A0A9N9YFH1_9HYPO</name>
<keyword evidence="2" id="KW-1185">Reference proteome</keyword>
<evidence type="ECO:0000313" key="2">
    <source>
        <dbReference type="Proteomes" id="UP000696573"/>
    </source>
</evidence>
<dbReference type="Proteomes" id="UP000696573">
    <property type="component" value="Unassembled WGS sequence"/>
</dbReference>
<dbReference type="AlphaFoldDB" id="A0A9N9YFH1"/>
<protein>
    <submittedName>
        <fullName evidence="1">Uncharacterized protein</fullName>
    </submittedName>
</protein>
<dbReference type="OrthoDB" id="5141485at2759"/>
<comment type="caution">
    <text evidence="1">The sequence shown here is derived from an EMBL/GenBank/DDBJ whole genome shotgun (WGS) entry which is preliminary data.</text>
</comment>
<sequence>MEIPIIQDPLHIIRNLALECSEIFEKIWRDCQKSLVLQSATVEPLYPEEESDFPFRFRHFNFARTRDDFDFWIQIIGLQSPEPWSFDFKTEGTLDLSNEIVSCLEMISRALKSVYNRPEKALLVPTLEFSKIFMETAVKVHRAVDKLYDLGDTFRTQCVVAEKGKLDPDQDALGIEERHMRFHRIHRFGRVPSDSQGPKMKYFLKFYYIEQLASVLNGK</sequence>
<reference evidence="1" key="1">
    <citation type="submission" date="2021-10" db="EMBL/GenBank/DDBJ databases">
        <authorList>
            <person name="Piombo E."/>
        </authorList>
    </citation>
    <scope>NUCLEOTIDE SEQUENCE</scope>
</reference>
<dbReference type="EMBL" id="CABFNQ020000659">
    <property type="protein sequence ID" value="CAH0021651.1"/>
    <property type="molecule type" value="Genomic_DNA"/>
</dbReference>
<gene>
    <name evidence="1" type="ORF">CRHIZ90672A_00010330</name>
</gene>
<evidence type="ECO:0000313" key="1">
    <source>
        <dbReference type="EMBL" id="CAH0021651.1"/>
    </source>
</evidence>
<proteinExistence type="predicted"/>